<dbReference type="InterPro" id="IPR020568">
    <property type="entry name" value="Ribosomal_Su5_D2-typ_SF"/>
</dbReference>
<gene>
    <name evidence="7 9" type="primary">rnpA</name>
    <name evidence="9" type="ORF">H8717_10905</name>
</gene>
<dbReference type="InterPro" id="IPR014721">
    <property type="entry name" value="Ribsml_uS5_D2-typ_fold_subgr"/>
</dbReference>
<keyword evidence="4 7" id="KW-0255">Endonuclease</keyword>
<evidence type="ECO:0000256" key="6">
    <source>
        <dbReference type="ARBA" id="ARBA00022884"/>
    </source>
</evidence>
<evidence type="ECO:0000256" key="2">
    <source>
        <dbReference type="ARBA" id="ARBA00022694"/>
    </source>
</evidence>
<keyword evidence="3 7" id="KW-0540">Nuclease</keyword>
<dbReference type="SUPFAM" id="SSF54211">
    <property type="entry name" value="Ribosomal protein S5 domain 2-like"/>
    <property type="match status" value="1"/>
</dbReference>
<comment type="similarity">
    <text evidence="7">Belongs to the RnpA family.</text>
</comment>
<keyword evidence="10" id="KW-1185">Reference proteome</keyword>
<accession>A0ABR7NL06</accession>
<evidence type="ECO:0000313" key="9">
    <source>
        <dbReference type="EMBL" id="MBC8576910.1"/>
    </source>
</evidence>
<dbReference type="Proteomes" id="UP000658131">
    <property type="component" value="Unassembled WGS sequence"/>
</dbReference>
<reference evidence="9 10" key="1">
    <citation type="submission" date="2020-08" db="EMBL/GenBank/DDBJ databases">
        <title>Genome public.</title>
        <authorList>
            <person name="Liu C."/>
            <person name="Sun Q."/>
        </authorList>
    </citation>
    <scope>NUCLEOTIDE SEQUENCE [LARGE SCALE GENOMIC DNA]</scope>
    <source>
        <strain evidence="9 10">BX1</strain>
    </source>
</reference>
<dbReference type="InterPro" id="IPR020539">
    <property type="entry name" value="RNase_P_CS"/>
</dbReference>
<name>A0ABR7NL06_9FIRM</name>
<dbReference type="GO" id="GO:0004526">
    <property type="term" value="F:ribonuclease P activity"/>
    <property type="evidence" value="ECO:0007669"/>
    <property type="project" value="UniProtKB-EC"/>
</dbReference>
<dbReference type="HAMAP" id="MF_00227">
    <property type="entry name" value="RNase_P"/>
    <property type="match status" value="1"/>
</dbReference>
<comment type="catalytic activity">
    <reaction evidence="7">
        <text>Endonucleolytic cleavage of RNA, removing 5'-extranucleotides from tRNA precursor.</text>
        <dbReference type="EC" id="3.1.26.5"/>
    </reaction>
</comment>
<dbReference type="EC" id="3.1.26.5" evidence="7 8"/>
<evidence type="ECO:0000256" key="7">
    <source>
        <dbReference type="HAMAP-Rule" id="MF_00227"/>
    </source>
</evidence>
<dbReference type="InterPro" id="IPR000100">
    <property type="entry name" value="RNase_P"/>
</dbReference>
<organism evidence="9 10">
    <name type="scientific">Yanshouia hominis</name>
    <dbReference type="NCBI Taxonomy" id="2763673"/>
    <lineage>
        <taxon>Bacteria</taxon>
        <taxon>Bacillati</taxon>
        <taxon>Bacillota</taxon>
        <taxon>Clostridia</taxon>
        <taxon>Eubacteriales</taxon>
        <taxon>Oscillospiraceae</taxon>
        <taxon>Yanshouia</taxon>
    </lineage>
</organism>
<comment type="subunit">
    <text evidence="7">Consists of a catalytic RNA component (M1 or rnpB) and a protein subunit.</text>
</comment>
<sequence>MIISITRNNDFRRLYRRKAEVGAVLVSYAAKNRLGVHRVGITTSKKIGKAHDRNRARRVIREAYRLLAPSLTDRAGYDFVFVARVRTTVCSMQEVYRLMKKQLAPYLKKSDEADS</sequence>
<dbReference type="PROSITE" id="PS00648">
    <property type="entry name" value="RIBONUCLEASE_P"/>
    <property type="match status" value="1"/>
</dbReference>
<dbReference type="EMBL" id="JACRTB010000017">
    <property type="protein sequence ID" value="MBC8576910.1"/>
    <property type="molecule type" value="Genomic_DNA"/>
</dbReference>
<dbReference type="Pfam" id="PF00825">
    <property type="entry name" value="Ribonuclease_P"/>
    <property type="match status" value="1"/>
</dbReference>
<evidence type="ECO:0000313" key="10">
    <source>
        <dbReference type="Proteomes" id="UP000658131"/>
    </source>
</evidence>
<keyword evidence="6 7" id="KW-0694">RNA-binding</keyword>
<proteinExistence type="inferred from homology"/>
<comment type="function">
    <text evidence="1 7">RNaseP catalyzes the removal of the 5'-leader sequence from pre-tRNA to produce the mature 5'-terminus. It can also cleave other RNA substrates such as 4.5S RNA. The protein component plays an auxiliary but essential role in vivo by binding to the 5'-leader sequence and broadening the substrate specificity of the ribozyme.</text>
</comment>
<evidence type="ECO:0000256" key="4">
    <source>
        <dbReference type="ARBA" id="ARBA00022759"/>
    </source>
</evidence>
<dbReference type="PANTHER" id="PTHR33992:SF1">
    <property type="entry name" value="RIBONUCLEASE P PROTEIN COMPONENT"/>
    <property type="match status" value="1"/>
</dbReference>
<keyword evidence="2 7" id="KW-0819">tRNA processing</keyword>
<evidence type="ECO:0000256" key="8">
    <source>
        <dbReference type="NCBIfam" id="TIGR00188"/>
    </source>
</evidence>
<evidence type="ECO:0000256" key="5">
    <source>
        <dbReference type="ARBA" id="ARBA00022801"/>
    </source>
</evidence>
<dbReference type="PANTHER" id="PTHR33992">
    <property type="entry name" value="RIBONUCLEASE P PROTEIN COMPONENT"/>
    <property type="match status" value="1"/>
</dbReference>
<evidence type="ECO:0000256" key="3">
    <source>
        <dbReference type="ARBA" id="ARBA00022722"/>
    </source>
</evidence>
<comment type="caution">
    <text evidence="9">The sequence shown here is derived from an EMBL/GenBank/DDBJ whole genome shotgun (WGS) entry which is preliminary data.</text>
</comment>
<dbReference type="Gene3D" id="3.30.230.10">
    <property type="match status" value="1"/>
</dbReference>
<keyword evidence="5 7" id="KW-0378">Hydrolase</keyword>
<evidence type="ECO:0000256" key="1">
    <source>
        <dbReference type="ARBA" id="ARBA00002663"/>
    </source>
</evidence>
<dbReference type="NCBIfam" id="TIGR00188">
    <property type="entry name" value="rnpA"/>
    <property type="match status" value="1"/>
</dbReference>
<protein>
    <recommendedName>
        <fullName evidence="7 8">Ribonuclease P protein component</fullName>
        <shortName evidence="7">RNase P protein</shortName>
        <shortName evidence="7">RNaseP protein</shortName>
        <ecNumber evidence="7 8">3.1.26.5</ecNumber>
    </recommendedName>
    <alternativeName>
        <fullName evidence="7">Protein C5</fullName>
    </alternativeName>
</protein>